<dbReference type="InterPro" id="IPR003660">
    <property type="entry name" value="HAMP_dom"/>
</dbReference>
<dbReference type="InterPro" id="IPR005467">
    <property type="entry name" value="His_kinase_dom"/>
</dbReference>
<dbReference type="CDD" id="cd00082">
    <property type="entry name" value="HisKA"/>
    <property type="match status" value="1"/>
</dbReference>
<organism evidence="17 18">
    <name type="scientific">Bacillus mycoides</name>
    <dbReference type="NCBI Taxonomy" id="1405"/>
    <lineage>
        <taxon>Bacteria</taxon>
        <taxon>Bacillati</taxon>
        <taxon>Bacillota</taxon>
        <taxon>Bacilli</taxon>
        <taxon>Bacillales</taxon>
        <taxon>Bacillaceae</taxon>
        <taxon>Bacillus</taxon>
        <taxon>Bacillus cereus group</taxon>
    </lineage>
</organism>
<dbReference type="GO" id="GO:0000156">
    <property type="term" value="F:phosphorelay response regulator activity"/>
    <property type="evidence" value="ECO:0007669"/>
    <property type="project" value="TreeGrafter"/>
</dbReference>
<dbReference type="FunFam" id="3.30.565.10:FF:000006">
    <property type="entry name" value="Sensor histidine kinase WalK"/>
    <property type="match status" value="1"/>
</dbReference>
<dbReference type="GO" id="GO:0030295">
    <property type="term" value="F:protein kinase activator activity"/>
    <property type="evidence" value="ECO:0007669"/>
    <property type="project" value="TreeGrafter"/>
</dbReference>
<comment type="catalytic activity">
    <reaction evidence="1">
        <text>ATP + protein L-histidine = ADP + protein N-phospho-L-histidine.</text>
        <dbReference type="EC" id="2.7.13.3"/>
    </reaction>
</comment>
<dbReference type="InterPro" id="IPR036890">
    <property type="entry name" value="HATPase_C_sf"/>
</dbReference>
<evidence type="ECO:0000313" key="18">
    <source>
        <dbReference type="Proteomes" id="UP000194131"/>
    </source>
</evidence>
<dbReference type="Gene3D" id="6.10.340.10">
    <property type="match status" value="1"/>
</dbReference>
<evidence type="ECO:0000256" key="14">
    <source>
        <dbReference type="SAM" id="Phobius"/>
    </source>
</evidence>
<dbReference type="Proteomes" id="UP000194131">
    <property type="component" value="Unassembled WGS sequence"/>
</dbReference>
<dbReference type="InterPro" id="IPR004358">
    <property type="entry name" value="Sig_transdc_His_kin-like_C"/>
</dbReference>
<dbReference type="PROSITE" id="PS50109">
    <property type="entry name" value="HIS_KIN"/>
    <property type="match status" value="1"/>
</dbReference>
<keyword evidence="10" id="KW-0067">ATP-binding</keyword>
<dbReference type="PRINTS" id="PR00344">
    <property type="entry name" value="BCTRLSENSOR"/>
</dbReference>
<dbReference type="EMBL" id="MRWU01000004">
    <property type="protein sequence ID" value="OSX93947.1"/>
    <property type="molecule type" value="Genomic_DNA"/>
</dbReference>
<feature type="domain" description="HAMP" evidence="16">
    <location>
        <begin position="338"/>
        <end position="390"/>
    </location>
</feature>
<keyword evidence="9" id="KW-0418">Kinase</keyword>
<dbReference type="InterPro" id="IPR050351">
    <property type="entry name" value="BphY/WalK/GraS-like"/>
</dbReference>
<gene>
    <name evidence="17" type="ORF">S3E15_04046</name>
</gene>
<evidence type="ECO:0000256" key="8">
    <source>
        <dbReference type="ARBA" id="ARBA00022741"/>
    </source>
</evidence>
<dbReference type="SMART" id="SM00387">
    <property type="entry name" value="HATPase_c"/>
    <property type="match status" value="1"/>
</dbReference>
<dbReference type="SMART" id="SM00304">
    <property type="entry name" value="HAMP"/>
    <property type="match status" value="1"/>
</dbReference>
<feature type="transmembrane region" description="Helical" evidence="14">
    <location>
        <begin position="317"/>
        <end position="336"/>
    </location>
</feature>
<dbReference type="Pfam" id="PF00672">
    <property type="entry name" value="HAMP"/>
    <property type="match status" value="1"/>
</dbReference>
<feature type="domain" description="Histidine kinase" evidence="15">
    <location>
        <begin position="412"/>
        <end position="625"/>
    </location>
</feature>
<evidence type="ECO:0000256" key="3">
    <source>
        <dbReference type="ARBA" id="ARBA00012438"/>
    </source>
</evidence>
<dbReference type="SUPFAM" id="SSF158472">
    <property type="entry name" value="HAMP domain-like"/>
    <property type="match status" value="1"/>
</dbReference>
<dbReference type="InterPro" id="IPR036097">
    <property type="entry name" value="HisK_dim/P_sf"/>
</dbReference>
<evidence type="ECO:0000256" key="2">
    <source>
        <dbReference type="ARBA" id="ARBA00004651"/>
    </source>
</evidence>
<dbReference type="FunFam" id="1.10.287.130:FF:000001">
    <property type="entry name" value="Two-component sensor histidine kinase"/>
    <property type="match status" value="1"/>
</dbReference>
<evidence type="ECO:0000256" key="7">
    <source>
        <dbReference type="ARBA" id="ARBA00022692"/>
    </source>
</evidence>
<dbReference type="Pfam" id="PF02518">
    <property type="entry name" value="HATPase_c"/>
    <property type="match status" value="1"/>
</dbReference>
<dbReference type="PANTHER" id="PTHR42878">
    <property type="entry name" value="TWO-COMPONENT HISTIDINE KINASE"/>
    <property type="match status" value="1"/>
</dbReference>
<dbReference type="PANTHER" id="PTHR42878:SF3">
    <property type="entry name" value="HISTIDINE PROTEIN KINASE SAES"/>
    <property type="match status" value="1"/>
</dbReference>
<keyword evidence="7 14" id="KW-0812">Transmembrane</keyword>
<dbReference type="SUPFAM" id="SSF47384">
    <property type="entry name" value="Homodimeric domain of signal transducing histidine kinase"/>
    <property type="match status" value="1"/>
</dbReference>
<keyword evidence="5" id="KW-0597">Phosphoprotein</keyword>
<dbReference type="Gene3D" id="3.30.565.10">
    <property type="entry name" value="Histidine kinase-like ATPase, C-terminal domain"/>
    <property type="match status" value="1"/>
</dbReference>
<comment type="caution">
    <text evidence="17">The sequence shown here is derived from an EMBL/GenBank/DDBJ whole genome shotgun (WGS) entry which is preliminary data.</text>
</comment>
<evidence type="ECO:0000256" key="12">
    <source>
        <dbReference type="ARBA" id="ARBA00023012"/>
    </source>
</evidence>
<dbReference type="GO" id="GO:0005886">
    <property type="term" value="C:plasma membrane"/>
    <property type="evidence" value="ECO:0007669"/>
    <property type="project" value="UniProtKB-SubCell"/>
</dbReference>
<sequence length="625" mass="72059">MRKGIVLKLFTLTTALCMLILATIFIGQTIFFKQYYANRKVEDIKVNLNSFEKNYLSYAGSAEEIQKLEQDFLRENNTWITTLDQYGNLKHADDFYFEVTIDRKQQKSFGQQIFKIPLGNLVNIEEIDNKLSENFSGQEIYFSGVRKEESFIPFSFSLGKQNLSGSNKPLEKAFNEKMIKLDQEKKIKLDQEKKKAAEEQVVKEKKPAVQEQAAQELDAPIVGRVTKVQFPDVKGPVNPIYKNSLFLDSIKEFQTDLLLKENNHIQYSTQIMDYEKNDIKYKLLIKPKKEKDGSVTYIYAMASLQPVDEAVQMVQDYYIYIVAFVVVLIFLASFYYSKQIAKPLLKINNTTKKIAHLDFTEKIPITSKDEIGDLSQNINTLSNKLHSHIGQLEQDIEKERKLENTRKEFIAGVSHELKTPLSIMKSCISILKDGVAEHKKDYYFQAMEKEVDKMDILILDMLELAKFESGTYNMKMDSFYIDGVIEEICEQLSAEIEKKELSVHKHICPAEVIGNQNRIEQVIVNFITNAIRYTPEKEDIIISTIDGKDHIKVCIENKGAHIEEEQLDKIWDRFYRVDAARKRSQGGTGLGLAISKNILELHDAEYGVKNTEDGVLFYFYLPKKA</sequence>
<evidence type="ECO:0000256" key="6">
    <source>
        <dbReference type="ARBA" id="ARBA00022679"/>
    </source>
</evidence>
<dbReference type="Gene3D" id="1.10.287.130">
    <property type="match status" value="1"/>
</dbReference>
<dbReference type="SUPFAM" id="SSF55874">
    <property type="entry name" value="ATPase domain of HSP90 chaperone/DNA topoisomerase II/histidine kinase"/>
    <property type="match status" value="1"/>
</dbReference>
<evidence type="ECO:0000256" key="10">
    <source>
        <dbReference type="ARBA" id="ARBA00022840"/>
    </source>
</evidence>
<reference evidence="17 18" key="1">
    <citation type="submission" date="2016-12" db="EMBL/GenBank/DDBJ databases">
        <title>Genome Sequences of Twelve Sporeforming Bacillus Species Isolated from Foods.</title>
        <authorList>
            <person name="De Jong A."/>
            <person name="Holsappel S."/>
            <person name="Kuipers O.P."/>
        </authorList>
    </citation>
    <scope>NUCLEOTIDE SEQUENCE [LARGE SCALE GENOMIC DNA]</scope>
    <source>
        <strain evidence="17 18">S3E15</strain>
    </source>
</reference>
<dbReference type="SMART" id="SM00388">
    <property type="entry name" value="HisKA"/>
    <property type="match status" value="1"/>
</dbReference>
<keyword evidence="13 14" id="KW-0472">Membrane</keyword>
<dbReference type="RefSeq" id="WP_087962819.1">
    <property type="nucleotide sequence ID" value="NZ_CP189792.1"/>
</dbReference>
<evidence type="ECO:0000259" key="15">
    <source>
        <dbReference type="PROSITE" id="PS50109"/>
    </source>
</evidence>
<dbReference type="InterPro" id="IPR003594">
    <property type="entry name" value="HATPase_dom"/>
</dbReference>
<dbReference type="AlphaFoldDB" id="A0AAP8BFM7"/>
<dbReference type="CDD" id="cd06225">
    <property type="entry name" value="HAMP"/>
    <property type="match status" value="1"/>
</dbReference>
<accession>A0AAP8BFM7</accession>
<keyword evidence="4" id="KW-1003">Cell membrane</keyword>
<name>A0AAP8BFM7_BACMY</name>
<dbReference type="Pfam" id="PF00512">
    <property type="entry name" value="HisKA"/>
    <property type="match status" value="1"/>
</dbReference>
<proteinExistence type="predicted"/>
<keyword evidence="12" id="KW-0902">Two-component regulatory system</keyword>
<dbReference type="GO" id="GO:0000155">
    <property type="term" value="F:phosphorelay sensor kinase activity"/>
    <property type="evidence" value="ECO:0007669"/>
    <property type="project" value="InterPro"/>
</dbReference>
<keyword evidence="8" id="KW-0547">Nucleotide-binding</keyword>
<dbReference type="InterPro" id="IPR003661">
    <property type="entry name" value="HisK_dim/P_dom"/>
</dbReference>
<keyword evidence="11 14" id="KW-1133">Transmembrane helix</keyword>
<evidence type="ECO:0000256" key="11">
    <source>
        <dbReference type="ARBA" id="ARBA00022989"/>
    </source>
</evidence>
<dbReference type="EC" id="2.7.13.3" evidence="3"/>
<evidence type="ECO:0000256" key="1">
    <source>
        <dbReference type="ARBA" id="ARBA00000085"/>
    </source>
</evidence>
<keyword evidence="6" id="KW-0808">Transferase</keyword>
<evidence type="ECO:0000256" key="13">
    <source>
        <dbReference type="ARBA" id="ARBA00023136"/>
    </source>
</evidence>
<evidence type="ECO:0000313" key="17">
    <source>
        <dbReference type="EMBL" id="OSX93947.1"/>
    </source>
</evidence>
<evidence type="ECO:0000256" key="5">
    <source>
        <dbReference type="ARBA" id="ARBA00022553"/>
    </source>
</evidence>
<evidence type="ECO:0000256" key="9">
    <source>
        <dbReference type="ARBA" id="ARBA00022777"/>
    </source>
</evidence>
<comment type="subcellular location">
    <subcellularLocation>
        <location evidence="2">Cell membrane</location>
        <topology evidence="2">Multi-pass membrane protein</topology>
    </subcellularLocation>
</comment>
<evidence type="ECO:0000259" key="16">
    <source>
        <dbReference type="PROSITE" id="PS50885"/>
    </source>
</evidence>
<dbReference type="PROSITE" id="PS50885">
    <property type="entry name" value="HAMP"/>
    <property type="match status" value="1"/>
</dbReference>
<dbReference type="GO" id="GO:0007234">
    <property type="term" value="P:osmosensory signaling via phosphorelay pathway"/>
    <property type="evidence" value="ECO:0007669"/>
    <property type="project" value="TreeGrafter"/>
</dbReference>
<dbReference type="GO" id="GO:0005524">
    <property type="term" value="F:ATP binding"/>
    <property type="evidence" value="ECO:0007669"/>
    <property type="project" value="UniProtKB-KW"/>
</dbReference>
<protein>
    <recommendedName>
        <fullName evidence="3">histidine kinase</fullName>
        <ecNumber evidence="3">2.7.13.3</ecNumber>
    </recommendedName>
</protein>
<evidence type="ECO:0000256" key="4">
    <source>
        <dbReference type="ARBA" id="ARBA00022475"/>
    </source>
</evidence>